<dbReference type="EMBL" id="RWGY01000011">
    <property type="protein sequence ID" value="TVU28364.1"/>
    <property type="molecule type" value="Genomic_DNA"/>
</dbReference>
<protein>
    <submittedName>
        <fullName evidence="1">Uncharacterized protein</fullName>
    </submittedName>
</protein>
<name>A0A5J9UYJ1_9POAL</name>
<evidence type="ECO:0000313" key="2">
    <source>
        <dbReference type="Proteomes" id="UP000324897"/>
    </source>
</evidence>
<dbReference type="Proteomes" id="UP000324897">
    <property type="component" value="Chromosome 1"/>
</dbReference>
<sequence>MEIFSSPHWLIACGGTKREAGTALLARKSQELVCSGFCKEVANQWADLGIEPRQTVYSASLTTEKARTSRHNDLDFYYYI</sequence>
<organism evidence="1 2">
    <name type="scientific">Eragrostis curvula</name>
    <name type="common">weeping love grass</name>
    <dbReference type="NCBI Taxonomy" id="38414"/>
    <lineage>
        <taxon>Eukaryota</taxon>
        <taxon>Viridiplantae</taxon>
        <taxon>Streptophyta</taxon>
        <taxon>Embryophyta</taxon>
        <taxon>Tracheophyta</taxon>
        <taxon>Spermatophyta</taxon>
        <taxon>Magnoliopsida</taxon>
        <taxon>Liliopsida</taxon>
        <taxon>Poales</taxon>
        <taxon>Poaceae</taxon>
        <taxon>PACMAD clade</taxon>
        <taxon>Chloridoideae</taxon>
        <taxon>Eragrostideae</taxon>
        <taxon>Eragrostidinae</taxon>
        <taxon>Eragrostis</taxon>
    </lineage>
</organism>
<proteinExistence type="predicted"/>
<comment type="caution">
    <text evidence="1">The sequence shown here is derived from an EMBL/GenBank/DDBJ whole genome shotgun (WGS) entry which is preliminary data.</text>
</comment>
<dbReference type="AlphaFoldDB" id="A0A5J9UYJ1"/>
<gene>
    <name evidence="1" type="ORF">EJB05_19880</name>
</gene>
<reference evidence="1 2" key="1">
    <citation type="journal article" date="2019" name="Sci. Rep.">
        <title>A high-quality genome of Eragrostis curvula grass provides insights into Poaceae evolution and supports new strategies to enhance forage quality.</title>
        <authorList>
            <person name="Carballo J."/>
            <person name="Santos B.A.C.M."/>
            <person name="Zappacosta D."/>
            <person name="Garbus I."/>
            <person name="Selva J.P."/>
            <person name="Gallo C.A."/>
            <person name="Diaz A."/>
            <person name="Albertini E."/>
            <person name="Caccamo M."/>
            <person name="Echenique V."/>
        </authorList>
    </citation>
    <scope>NUCLEOTIDE SEQUENCE [LARGE SCALE GENOMIC DNA]</scope>
    <source>
        <strain evidence="2">cv. Victoria</strain>
        <tissue evidence="1">Leaf</tissue>
    </source>
</reference>
<evidence type="ECO:0000313" key="1">
    <source>
        <dbReference type="EMBL" id="TVU28364.1"/>
    </source>
</evidence>
<dbReference type="Gramene" id="TVU28364">
    <property type="protein sequence ID" value="TVU28364"/>
    <property type="gene ID" value="EJB05_19880"/>
</dbReference>
<accession>A0A5J9UYJ1</accession>
<keyword evidence="2" id="KW-1185">Reference proteome</keyword>